<evidence type="ECO:0008006" key="3">
    <source>
        <dbReference type="Google" id="ProtNLM"/>
    </source>
</evidence>
<dbReference type="EMBL" id="JAERRJ010000019">
    <property type="protein sequence ID" value="MBL1079797.1"/>
    <property type="molecule type" value="Genomic_DNA"/>
</dbReference>
<sequence>MSHADVTLLDSTVLVAYERDLTRRTQTFVVNAFLDERVLLTSALSATTAAAQLGHQVRELSFLLHDPEAVVRVLELGLSGFENGSSAREPSLEAVETAVVAAEARATGATIFTFEPDRYKGWLVDVVDMRP</sequence>
<gene>
    <name evidence="1" type="ORF">JK358_35885</name>
</gene>
<accession>A0ABS1MGK3</accession>
<keyword evidence="2" id="KW-1185">Reference proteome</keyword>
<evidence type="ECO:0000313" key="2">
    <source>
        <dbReference type="Proteomes" id="UP000602198"/>
    </source>
</evidence>
<protein>
    <recommendedName>
        <fullName evidence="3">PIN domain-containing protein</fullName>
    </recommendedName>
</protein>
<name>A0ABS1MGK3_9NOCA</name>
<proteinExistence type="predicted"/>
<organism evidence="1 2">
    <name type="scientific">Nocardia acididurans</name>
    <dbReference type="NCBI Taxonomy" id="2802282"/>
    <lineage>
        <taxon>Bacteria</taxon>
        <taxon>Bacillati</taxon>
        <taxon>Actinomycetota</taxon>
        <taxon>Actinomycetes</taxon>
        <taxon>Mycobacteriales</taxon>
        <taxon>Nocardiaceae</taxon>
        <taxon>Nocardia</taxon>
    </lineage>
</organism>
<reference evidence="1 2" key="1">
    <citation type="submission" date="2021-01" db="EMBL/GenBank/DDBJ databases">
        <title>WGS of actinomycetes isolated from Thailand.</title>
        <authorList>
            <person name="Thawai C."/>
        </authorList>
    </citation>
    <scope>NUCLEOTIDE SEQUENCE [LARGE SCALE GENOMIC DNA]</scope>
    <source>
        <strain evidence="1 2">LPG 2</strain>
    </source>
</reference>
<comment type="caution">
    <text evidence="1">The sequence shown here is derived from an EMBL/GenBank/DDBJ whole genome shotgun (WGS) entry which is preliminary data.</text>
</comment>
<dbReference type="Proteomes" id="UP000602198">
    <property type="component" value="Unassembled WGS sequence"/>
</dbReference>
<evidence type="ECO:0000313" key="1">
    <source>
        <dbReference type="EMBL" id="MBL1079797.1"/>
    </source>
</evidence>
<dbReference type="RefSeq" id="WP_201957521.1">
    <property type="nucleotide sequence ID" value="NZ_JAERRJ010000019.1"/>
</dbReference>